<reference evidence="1 3" key="1">
    <citation type="journal article" date="2008" name="Science">
        <title>The Physcomitrella genome reveals evolutionary insights into the conquest of land by plants.</title>
        <authorList>
            <person name="Rensing S."/>
            <person name="Lang D."/>
            <person name="Zimmer A."/>
            <person name="Terry A."/>
            <person name="Salamov A."/>
            <person name="Shapiro H."/>
            <person name="Nishiyama T."/>
            <person name="Perroud P.-F."/>
            <person name="Lindquist E."/>
            <person name="Kamisugi Y."/>
            <person name="Tanahashi T."/>
            <person name="Sakakibara K."/>
            <person name="Fujita T."/>
            <person name="Oishi K."/>
            <person name="Shin-I T."/>
            <person name="Kuroki Y."/>
            <person name="Toyoda A."/>
            <person name="Suzuki Y."/>
            <person name="Hashimoto A."/>
            <person name="Yamaguchi K."/>
            <person name="Sugano A."/>
            <person name="Kohara Y."/>
            <person name="Fujiyama A."/>
            <person name="Anterola A."/>
            <person name="Aoki S."/>
            <person name="Ashton N."/>
            <person name="Barbazuk W.B."/>
            <person name="Barker E."/>
            <person name="Bennetzen J."/>
            <person name="Bezanilla M."/>
            <person name="Blankenship R."/>
            <person name="Cho S.H."/>
            <person name="Dutcher S."/>
            <person name="Estelle M."/>
            <person name="Fawcett J.A."/>
            <person name="Gundlach H."/>
            <person name="Hanada K."/>
            <person name="Heyl A."/>
            <person name="Hicks K.A."/>
            <person name="Hugh J."/>
            <person name="Lohr M."/>
            <person name="Mayer K."/>
            <person name="Melkozernov A."/>
            <person name="Murata T."/>
            <person name="Nelson D."/>
            <person name="Pils B."/>
            <person name="Prigge M."/>
            <person name="Reiss B."/>
            <person name="Renner T."/>
            <person name="Rombauts S."/>
            <person name="Rushton P."/>
            <person name="Sanderfoot A."/>
            <person name="Schween G."/>
            <person name="Shiu S.-H."/>
            <person name="Stueber K."/>
            <person name="Theodoulou F.L."/>
            <person name="Tu H."/>
            <person name="Van de Peer Y."/>
            <person name="Verrier P.J."/>
            <person name="Waters E."/>
            <person name="Wood A."/>
            <person name="Yang L."/>
            <person name="Cove D."/>
            <person name="Cuming A."/>
            <person name="Hasebe M."/>
            <person name="Lucas S."/>
            <person name="Mishler D.B."/>
            <person name="Reski R."/>
            <person name="Grigoriev I."/>
            <person name="Quatrano R.S."/>
            <person name="Boore J.L."/>
        </authorList>
    </citation>
    <scope>NUCLEOTIDE SEQUENCE [LARGE SCALE GENOMIC DNA]</scope>
    <source>
        <strain evidence="2 3">cv. Gransden 2004</strain>
    </source>
</reference>
<dbReference type="EnsemblPlants" id="Pp3c10_25810V3.2">
    <property type="protein sequence ID" value="PAC:32902253.CDS.1"/>
    <property type="gene ID" value="Pp3c10_25810"/>
</dbReference>
<evidence type="ECO:0000313" key="2">
    <source>
        <dbReference type="EnsemblPlants" id="PAC:32902252.CDS.1"/>
    </source>
</evidence>
<evidence type="ECO:0000313" key="1">
    <source>
        <dbReference type="EMBL" id="PNR47256.1"/>
    </source>
</evidence>
<reference evidence="2" key="3">
    <citation type="submission" date="2020-12" db="UniProtKB">
        <authorList>
            <consortium name="EnsemblPlants"/>
        </authorList>
    </citation>
    <scope>IDENTIFICATION</scope>
</reference>
<dbReference type="InParanoid" id="A0A2K1K0F1"/>
<organism evidence="1">
    <name type="scientific">Physcomitrium patens</name>
    <name type="common">Spreading-leaved earth moss</name>
    <name type="synonym">Physcomitrella patens</name>
    <dbReference type="NCBI Taxonomy" id="3218"/>
    <lineage>
        <taxon>Eukaryota</taxon>
        <taxon>Viridiplantae</taxon>
        <taxon>Streptophyta</taxon>
        <taxon>Embryophyta</taxon>
        <taxon>Bryophyta</taxon>
        <taxon>Bryophytina</taxon>
        <taxon>Bryopsida</taxon>
        <taxon>Funariidae</taxon>
        <taxon>Funariales</taxon>
        <taxon>Funariaceae</taxon>
        <taxon>Physcomitrium</taxon>
    </lineage>
</organism>
<evidence type="ECO:0000313" key="3">
    <source>
        <dbReference type="Proteomes" id="UP000006727"/>
    </source>
</evidence>
<dbReference type="Gramene" id="Pp3c10_25810V3.2">
    <property type="protein sequence ID" value="PAC:32902253.CDS.1"/>
    <property type="gene ID" value="Pp3c10_25810"/>
</dbReference>
<dbReference type="AlphaFoldDB" id="A0A2K1K0F1"/>
<keyword evidence="3" id="KW-1185">Reference proteome</keyword>
<sequence>MAIPSSMLPKALLFTKETSKVLTRNIGTLKKEKVENKGIEIGMEKENRQN</sequence>
<dbReference type="Proteomes" id="UP000006727">
    <property type="component" value="Chromosome 10"/>
</dbReference>
<protein>
    <submittedName>
        <fullName evidence="1 2">Uncharacterized protein</fullName>
    </submittedName>
</protein>
<accession>A0A2K1K0F1</accession>
<dbReference type="Gramene" id="Pp3c10_25810V3.1">
    <property type="protein sequence ID" value="PAC:32902252.CDS.1"/>
    <property type="gene ID" value="Pp3c10_25810"/>
</dbReference>
<reference evidence="1 3" key="2">
    <citation type="journal article" date="2018" name="Plant J.">
        <title>The Physcomitrella patens chromosome-scale assembly reveals moss genome structure and evolution.</title>
        <authorList>
            <person name="Lang D."/>
            <person name="Ullrich K.K."/>
            <person name="Murat F."/>
            <person name="Fuchs J."/>
            <person name="Jenkins J."/>
            <person name="Haas F.B."/>
            <person name="Piednoel M."/>
            <person name="Gundlach H."/>
            <person name="Van Bel M."/>
            <person name="Meyberg R."/>
            <person name="Vives C."/>
            <person name="Morata J."/>
            <person name="Symeonidi A."/>
            <person name="Hiss M."/>
            <person name="Muchero W."/>
            <person name="Kamisugi Y."/>
            <person name="Saleh O."/>
            <person name="Blanc G."/>
            <person name="Decker E.L."/>
            <person name="van Gessel N."/>
            <person name="Grimwood J."/>
            <person name="Hayes R.D."/>
            <person name="Graham S.W."/>
            <person name="Gunter L.E."/>
            <person name="McDaniel S.F."/>
            <person name="Hoernstein S.N.W."/>
            <person name="Larsson A."/>
            <person name="Li F.W."/>
            <person name="Perroud P.F."/>
            <person name="Phillips J."/>
            <person name="Ranjan P."/>
            <person name="Rokshar D.S."/>
            <person name="Rothfels C.J."/>
            <person name="Schneider L."/>
            <person name="Shu S."/>
            <person name="Stevenson D.W."/>
            <person name="Thummler F."/>
            <person name="Tillich M."/>
            <person name="Villarreal Aguilar J.C."/>
            <person name="Widiez T."/>
            <person name="Wong G.K."/>
            <person name="Wymore A."/>
            <person name="Zhang Y."/>
            <person name="Zimmer A.D."/>
            <person name="Quatrano R.S."/>
            <person name="Mayer K.F.X."/>
            <person name="Goodstein D."/>
            <person name="Casacuberta J.M."/>
            <person name="Vandepoele K."/>
            <person name="Reski R."/>
            <person name="Cuming A.C."/>
            <person name="Tuskan G.A."/>
            <person name="Maumus F."/>
            <person name="Salse J."/>
            <person name="Schmutz J."/>
            <person name="Rensing S.A."/>
        </authorList>
    </citation>
    <scope>NUCLEOTIDE SEQUENCE [LARGE SCALE GENOMIC DNA]</scope>
    <source>
        <strain evidence="2 3">cv. Gransden 2004</strain>
    </source>
</reference>
<gene>
    <name evidence="1" type="ORF">PHYPA_014377</name>
</gene>
<proteinExistence type="predicted"/>
<dbReference type="EnsemblPlants" id="Pp3c10_25810V3.1">
    <property type="protein sequence ID" value="PAC:32902252.CDS.1"/>
    <property type="gene ID" value="Pp3c10_25810"/>
</dbReference>
<name>A0A2K1K0F1_PHYPA</name>
<dbReference type="EMBL" id="ABEU02000010">
    <property type="protein sequence ID" value="PNR47256.1"/>
    <property type="molecule type" value="Genomic_DNA"/>
</dbReference>